<name>A0A1H0X0G3_9BACI</name>
<evidence type="ECO:0000313" key="2">
    <source>
        <dbReference type="Proteomes" id="UP000199159"/>
    </source>
</evidence>
<reference evidence="2" key="1">
    <citation type="submission" date="2016-10" db="EMBL/GenBank/DDBJ databases">
        <authorList>
            <person name="Varghese N."/>
            <person name="Submissions S."/>
        </authorList>
    </citation>
    <scope>NUCLEOTIDE SEQUENCE [LARGE SCALE GENOMIC DNA]</scope>
    <source>
        <strain evidence="2">IBRC-M10078</strain>
    </source>
</reference>
<dbReference type="PROSITE" id="PS51257">
    <property type="entry name" value="PROKAR_LIPOPROTEIN"/>
    <property type="match status" value="1"/>
</dbReference>
<sequence>MKNMIIGLVFITTLATLISCSKKDDIPYALSGEQYKVIYIVPEEGNEEQLKWLQEFEDEHEGVNLIAFDLELTQKEYPSLEATKSPYIYILGKRNIVFESSNLEDAKRFLIDNTN</sequence>
<dbReference type="AlphaFoldDB" id="A0A1H0X0G3"/>
<gene>
    <name evidence="1" type="ORF">SAMN05216565_12157</name>
</gene>
<dbReference type="EMBL" id="FNJU01000021">
    <property type="protein sequence ID" value="SDP96474.1"/>
    <property type="molecule type" value="Genomic_DNA"/>
</dbReference>
<keyword evidence="2" id="KW-1185">Reference proteome</keyword>
<accession>A0A1H0X0G3</accession>
<protein>
    <submittedName>
        <fullName evidence="1">Uncharacterized protein</fullName>
    </submittedName>
</protein>
<dbReference type="STRING" id="930152.SAMN05216565_12157"/>
<organism evidence="1 2">
    <name type="scientific">Litchfieldia salsa</name>
    <dbReference type="NCBI Taxonomy" id="930152"/>
    <lineage>
        <taxon>Bacteria</taxon>
        <taxon>Bacillati</taxon>
        <taxon>Bacillota</taxon>
        <taxon>Bacilli</taxon>
        <taxon>Bacillales</taxon>
        <taxon>Bacillaceae</taxon>
        <taxon>Litchfieldia</taxon>
    </lineage>
</organism>
<evidence type="ECO:0000313" key="1">
    <source>
        <dbReference type="EMBL" id="SDP96474.1"/>
    </source>
</evidence>
<proteinExistence type="predicted"/>
<dbReference type="Proteomes" id="UP000199159">
    <property type="component" value="Unassembled WGS sequence"/>
</dbReference>
<dbReference type="OrthoDB" id="2973507at2"/>
<dbReference type="RefSeq" id="WP_090859685.1">
    <property type="nucleotide sequence ID" value="NZ_FNJU01000021.1"/>
</dbReference>